<gene>
    <name evidence="1" type="primary">CR847511.1</name>
</gene>
<accession>A0A1A8S888</accession>
<evidence type="ECO:0000313" key="1">
    <source>
        <dbReference type="EMBL" id="SBS13818.1"/>
    </source>
</evidence>
<dbReference type="EMBL" id="HAEH01022352">
    <property type="protein sequence ID" value="SBS13818.1"/>
    <property type="molecule type" value="Transcribed_RNA"/>
</dbReference>
<sequence>LPLYGLFKGSGEGSLPESQIRNHWVSPLSQIAGGGESLSPAIQPLWTAEKQSLLPSPLGELKCWILVGFGGCGLNGSF</sequence>
<feature type="non-terminal residue" evidence="1">
    <location>
        <position position="78"/>
    </location>
</feature>
<reference evidence="1" key="2">
    <citation type="submission" date="2016-06" db="EMBL/GenBank/DDBJ databases">
        <title>The genome of a short-lived fish provides insights into sex chromosome evolution and the genetic control of aging.</title>
        <authorList>
            <person name="Reichwald K."/>
            <person name="Felder M."/>
            <person name="Petzold A."/>
            <person name="Koch P."/>
            <person name="Groth M."/>
            <person name="Platzer M."/>
        </authorList>
    </citation>
    <scope>NUCLEOTIDE SEQUENCE</scope>
    <source>
        <tissue evidence="1">Brain</tissue>
    </source>
</reference>
<feature type="non-terminal residue" evidence="1">
    <location>
        <position position="1"/>
    </location>
</feature>
<protein>
    <submittedName>
        <fullName evidence="1">Uncharacterized protein</fullName>
    </submittedName>
</protein>
<organism evidence="1">
    <name type="scientific">Nothobranchius rachovii</name>
    <name type="common">bluefin notho</name>
    <dbReference type="NCBI Taxonomy" id="451742"/>
    <lineage>
        <taxon>Eukaryota</taxon>
        <taxon>Metazoa</taxon>
        <taxon>Chordata</taxon>
        <taxon>Craniata</taxon>
        <taxon>Vertebrata</taxon>
        <taxon>Euteleostomi</taxon>
        <taxon>Actinopterygii</taxon>
        <taxon>Neopterygii</taxon>
        <taxon>Teleostei</taxon>
        <taxon>Neoteleostei</taxon>
        <taxon>Acanthomorphata</taxon>
        <taxon>Ovalentaria</taxon>
        <taxon>Atherinomorphae</taxon>
        <taxon>Cyprinodontiformes</taxon>
        <taxon>Nothobranchiidae</taxon>
        <taxon>Nothobranchius</taxon>
    </lineage>
</organism>
<proteinExistence type="predicted"/>
<dbReference type="AlphaFoldDB" id="A0A1A8S888"/>
<name>A0A1A8S888_9TELE</name>
<reference evidence="1" key="1">
    <citation type="submission" date="2016-05" db="EMBL/GenBank/DDBJ databases">
        <authorList>
            <person name="Lavstsen T."/>
            <person name="Jespersen J.S."/>
        </authorList>
    </citation>
    <scope>NUCLEOTIDE SEQUENCE</scope>
    <source>
        <tissue evidence="1">Brain</tissue>
    </source>
</reference>